<dbReference type="AlphaFoldDB" id="A0A0C3CEF1"/>
<sequence length="77" mass="8193">MGNGGDVLGTSGQDTVGGNNDGMGGLEPSLYLLSQIDISHMRILTKRLVDPFSLHTAVASMRRTSLRVRLCSSGQVF</sequence>
<reference evidence="2 3" key="1">
    <citation type="submission" date="2014-04" db="EMBL/GenBank/DDBJ databases">
        <authorList>
            <consortium name="DOE Joint Genome Institute"/>
            <person name="Kuo A."/>
            <person name="Martino E."/>
            <person name="Perotto S."/>
            <person name="Kohler A."/>
            <person name="Nagy L.G."/>
            <person name="Floudas D."/>
            <person name="Copeland A."/>
            <person name="Barry K.W."/>
            <person name="Cichocki N."/>
            <person name="Veneault-Fourrey C."/>
            <person name="LaButti K."/>
            <person name="Lindquist E.A."/>
            <person name="Lipzen A."/>
            <person name="Lundell T."/>
            <person name="Morin E."/>
            <person name="Murat C."/>
            <person name="Sun H."/>
            <person name="Tunlid A."/>
            <person name="Henrissat B."/>
            <person name="Grigoriev I.V."/>
            <person name="Hibbett D.S."/>
            <person name="Martin F."/>
            <person name="Nordberg H.P."/>
            <person name="Cantor M.N."/>
            <person name="Hua S.X."/>
        </authorList>
    </citation>
    <scope>NUCLEOTIDE SEQUENCE [LARGE SCALE GENOMIC DNA]</scope>
    <source>
        <strain evidence="2 3">Zn</strain>
    </source>
</reference>
<evidence type="ECO:0000256" key="1">
    <source>
        <dbReference type="SAM" id="MobiDB-lite"/>
    </source>
</evidence>
<dbReference type="Proteomes" id="UP000054321">
    <property type="component" value="Unassembled WGS sequence"/>
</dbReference>
<dbReference type="EMBL" id="KN832882">
    <property type="protein sequence ID" value="KIM97308.1"/>
    <property type="molecule type" value="Genomic_DNA"/>
</dbReference>
<evidence type="ECO:0000313" key="2">
    <source>
        <dbReference type="EMBL" id="KIM97308.1"/>
    </source>
</evidence>
<protein>
    <submittedName>
        <fullName evidence="2">Uncharacterized protein</fullName>
    </submittedName>
</protein>
<accession>A0A0C3CEF1</accession>
<gene>
    <name evidence="2" type="ORF">OIDMADRAFT_20507</name>
</gene>
<evidence type="ECO:0000313" key="3">
    <source>
        <dbReference type="Proteomes" id="UP000054321"/>
    </source>
</evidence>
<proteinExistence type="predicted"/>
<dbReference type="HOGENOM" id="CLU_2638689_0_0_1"/>
<name>A0A0C3CEF1_OIDMZ</name>
<organism evidence="2 3">
    <name type="scientific">Oidiodendron maius (strain Zn)</name>
    <dbReference type="NCBI Taxonomy" id="913774"/>
    <lineage>
        <taxon>Eukaryota</taxon>
        <taxon>Fungi</taxon>
        <taxon>Dikarya</taxon>
        <taxon>Ascomycota</taxon>
        <taxon>Pezizomycotina</taxon>
        <taxon>Leotiomycetes</taxon>
        <taxon>Leotiomycetes incertae sedis</taxon>
        <taxon>Myxotrichaceae</taxon>
        <taxon>Oidiodendron</taxon>
    </lineage>
</organism>
<reference evidence="3" key="2">
    <citation type="submission" date="2015-01" db="EMBL/GenBank/DDBJ databases">
        <title>Evolutionary Origins and Diversification of the Mycorrhizal Mutualists.</title>
        <authorList>
            <consortium name="DOE Joint Genome Institute"/>
            <consortium name="Mycorrhizal Genomics Consortium"/>
            <person name="Kohler A."/>
            <person name="Kuo A."/>
            <person name="Nagy L.G."/>
            <person name="Floudas D."/>
            <person name="Copeland A."/>
            <person name="Barry K.W."/>
            <person name="Cichocki N."/>
            <person name="Veneault-Fourrey C."/>
            <person name="LaButti K."/>
            <person name="Lindquist E.A."/>
            <person name="Lipzen A."/>
            <person name="Lundell T."/>
            <person name="Morin E."/>
            <person name="Murat C."/>
            <person name="Riley R."/>
            <person name="Ohm R."/>
            <person name="Sun H."/>
            <person name="Tunlid A."/>
            <person name="Henrissat B."/>
            <person name="Grigoriev I.V."/>
            <person name="Hibbett D.S."/>
            <person name="Martin F."/>
        </authorList>
    </citation>
    <scope>NUCLEOTIDE SEQUENCE [LARGE SCALE GENOMIC DNA]</scope>
    <source>
        <strain evidence="3">Zn</strain>
    </source>
</reference>
<dbReference type="InParanoid" id="A0A0C3CEF1"/>
<feature type="region of interest" description="Disordered" evidence="1">
    <location>
        <begin position="1"/>
        <end position="21"/>
    </location>
</feature>
<keyword evidence="3" id="KW-1185">Reference proteome</keyword>